<gene>
    <name evidence="2" type="ORF">PISMIDRAFT_102256</name>
</gene>
<sequence>MAHESADSKEHLEPWFDDGNIVLVAGGQCFKVYRGTLSVHSPIFKDMFSCPQPADQGEVIDGCAVVHLQDSASEVQHVLKALFHGEYISSSQSMPMSVATALLRLGKKYEFKLLFDCVSSRVKGCYPRELPSNSGPARVEGTLTGRDPLDFQLLNIIREVGLLTVLPIALHACAFSADIEKLLDGYDWNGVRYSLSPINQRACIIARDRRSELGKRVFTNIFLRPEDRYFLESTTCLLCRSRCCATSLSADPFAVWDPDWNSRFCKNCVADLKLRYHRYRKDAFIYLPWMFDVGSSWDQVQKDETNF</sequence>
<dbReference type="PROSITE" id="PS50097">
    <property type="entry name" value="BTB"/>
    <property type="match status" value="1"/>
</dbReference>
<feature type="domain" description="BTB" evidence="1">
    <location>
        <begin position="19"/>
        <end position="91"/>
    </location>
</feature>
<dbReference type="Pfam" id="PF00651">
    <property type="entry name" value="BTB"/>
    <property type="match status" value="1"/>
</dbReference>
<dbReference type="STRING" id="765257.A0A0C9ZJA7"/>
<dbReference type="EMBL" id="KN833738">
    <property type="protein sequence ID" value="KIK22572.1"/>
    <property type="molecule type" value="Genomic_DNA"/>
</dbReference>
<dbReference type="Proteomes" id="UP000054018">
    <property type="component" value="Unassembled WGS sequence"/>
</dbReference>
<dbReference type="InterPro" id="IPR000210">
    <property type="entry name" value="BTB/POZ_dom"/>
</dbReference>
<reference evidence="3" key="2">
    <citation type="submission" date="2015-01" db="EMBL/GenBank/DDBJ databases">
        <title>Evolutionary Origins and Diversification of the Mycorrhizal Mutualists.</title>
        <authorList>
            <consortium name="DOE Joint Genome Institute"/>
            <consortium name="Mycorrhizal Genomics Consortium"/>
            <person name="Kohler A."/>
            <person name="Kuo A."/>
            <person name="Nagy L.G."/>
            <person name="Floudas D."/>
            <person name="Copeland A."/>
            <person name="Barry K.W."/>
            <person name="Cichocki N."/>
            <person name="Veneault-Fourrey C."/>
            <person name="LaButti K."/>
            <person name="Lindquist E.A."/>
            <person name="Lipzen A."/>
            <person name="Lundell T."/>
            <person name="Morin E."/>
            <person name="Murat C."/>
            <person name="Riley R."/>
            <person name="Ohm R."/>
            <person name="Sun H."/>
            <person name="Tunlid A."/>
            <person name="Henrissat B."/>
            <person name="Grigoriev I.V."/>
            <person name="Hibbett D.S."/>
            <person name="Martin F."/>
        </authorList>
    </citation>
    <scope>NUCLEOTIDE SEQUENCE [LARGE SCALE GENOMIC DNA]</scope>
    <source>
        <strain evidence="3">441</strain>
    </source>
</reference>
<proteinExistence type="predicted"/>
<dbReference type="CDD" id="cd18186">
    <property type="entry name" value="BTB_POZ_ZBTB_KLHL-like"/>
    <property type="match status" value="1"/>
</dbReference>
<name>A0A0C9ZJA7_9AGAM</name>
<dbReference type="InterPro" id="IPR011333">
    <property type="entry name" value="SKP1/BTB/POZ_sf"/>
</dbReference>
<evidence type="ECO:0000313" key="2">
    <source>
        <dbReference type="EMBL" id="KIK22572.1"/>
    </source>
</evidence>
<evidence type="ECO:0000313" key="3">
    <source>
        <dbReference type="Proteomes" id="UP000054018"/>
    </source>
</evidence>
<reference evidence="2 3" key="1">
    <citation type="submission" date="2014-04" db="EMBL/GenBank/DDBJ databases">
        <authorList>
            <consortium name="DOE Joint Genome Institute"/>
            <person name="Kuo A."/>
            <person name="Kohler A."/>
            <person name="Costa M.D."/>
            <person name="Nagy L.G."/>
            <person name="Floudas D."/>
            <person name="Copeland A."/>
            <person name="Barry K.W."/>
            <person name="Cichocki N."/>
            <person name="Veneault-Fourrey C."/>
            <person name="LaButti K."/>
            <person name="Lindquist E.A."/>
            <person name="Lipzen A."/>
            <person name="Lundell T."/>
            <person name="Morin E."/>
            <person name="Murat C."/>
            <person name="Sun H."/>
            <person name="Tunlid A."/>
            <person name="Henrissat B."/>
            <person name="Grigoriev I.V."/>
            <person name="Hibbett D.S."/>
            <person name="Martin F."/>
            <person name="Nordberg H.P."/>
            <person name="Cantor M.N."/>
            <person name="Hua S.X."/>
        </authorList>
    </citation>
    <scope>NUCLEOTIDE SEQUENCE [LARGE SCALE GENOMIC DNA]</scope>
    <source>
        <strain evidence="2 3">441</strain>
    </source>
</reference>
<organism evidence="2 3">
    <name type="scientific">Pisolithus microcarpus 441</name>
    <dbReference type="NCBI Taxonomy" id="765257"/>
    <lineage>
        <taxon>Eukaryota</taxon>
        <taxon>Fungi</taxon>
        <taxon>Dikarya</taxon>
        <taxon>Basidiomycota</taxon>
        <taxon>Agaricomycotina</taxon>
        <taxon>Agaricomycetes</taxon>
        <taxon>Agaricomycetidae</taxon>
        <taxon>Boletales</taxon>
        <taxon>Sclerodermatineae</taxon>
        <taxon>Pisolithaceae</taxon>
        <taxon>Pisolithus</taxon>
    </lineage>
</organism>
<dbReference type="HOGENOM" id="CLU_033082_3_1_1"/>
<evidence type="ECO:0000259" key="1">
    <source>
        <dbReference type="PROSITE" id="PS50097"/>
    </source>
</evidence>
<accession>A0A0C9ZJA7</accession>
<dbReference type="SMART" id="SM00225">
    <property type="entry name" value="BTB"/>
    <property type="match status" value="1"/>
</dbReference>
<protein>
    <recommendedName>
        <fullName evidence="1">BTB domain-containing protein</fullName>
    </recommendedName>
</protein>
<dbReference type="SUPFAM" id="SSF54695">
    <property type="entry name" value="POZ domain"/>
    <property type="match status" value="1"/>
</dbReference>
<dbReference type="Gene3D" id="3.30.710.10">
    <property type="entry name" value="Potassium Channel Kv1.1, Chain A"/>
    <property type="match status" value="1"/>
</dbReference>
<dbReference type="OrthoDB" id="2879636at2759"/>
<keyword evidence="3" id="KW-1185">Reference proteome</keyword>
<dbReference type="AlphaFoldDB" id="A0A0C9ZJA7"/>